<evidence type="ECO:0000256" key="2">
    <source>
        <dbReference type="ARBA" id="ARBA00022771"/>
    </source>
</evidence>
<dbReference type="Gene3D" id="3.30.40.10">
    <property type="entry name" value="Zinc/RING finger domain, C3HC4 (zinc finger)"/>
    <property type="match status" value="1"/>
</dbReference>
<feature type="domain" description="RING-type" evidence="4">
    <location>
        <begin position="226"/>
        <end position="264"/>
    </location>
</feature>
<proteinExistence type="predicted"/>
<accession>A0A6C0KBC2</accession>
<dbReference type="InterPro" id="IPR052788">
    <property type="entry name" value="RING-type_E3_ligase_ATL"/>
</dbReference>
<evidence type="ECO:0000256" key="1">
    <source>
        <dbReference type="ARBA" id="ARBA00022723"/>
    </source>
</evidence>
<evidence type="ECO:0000259" key="4">
    <source>
        <dbReference type="PROSITE" id="PS50089"/>
    </source>
</evidence>
<dbReference type="InterPro" id="IPR001841">
    <property type="entry name" value="Znf_RING"/>
</dbReference>
<keyword evidence="2" id="KW-0863">Zinc-finger</keyword>
<dbReference type="Pfam" id="PF13639">
    <property type="entry name" value="zf-RING_2"/>
    <property type="match status" value="1"/>
</dbReference>
<keyword evidence="1" id="KW-0479">Metal-binding</keyword>
<evidence type="ECO:0000256" key="3">
    <source>
        <dbReference type="ARBA" id="ARBA00022833"/>
    </source>
</evidence>
<reference evidence="5" key="1">
    <citation type="journal article" date="2020" name="Nature">
        <title>Giant virus diversity and host interactions through global metagenomics.</title>
        <authorList>
            <person name="Schulz F."/>
            <person name="Roux S."/>
            <person name="Paez-Espino D."/>
            <person name="Jungbluth S."/>
            <person name="Walsh D.A."/>
            <person name="Denef V.J."/>
            <person name="McMahon K.D."/>
            <person name="Konstantinidis K.T."/>
            <person name="Eloe-Fadrosh E.A."/>
            <person name="Kyrpides N.C."/>
            <person name="Woyke T."/>
        </authorList>
    </citation>
    <scope>NUCLEOTIDE SEQUENCE</scope>
    <source>
        <strain evidence="5">GVMAG-S-1102113-118</strain>
    </source>
</reference>
<dbReference type="PANTHER" id="PTHR45798:SF97">
    <property type="entry name" value="ALCOHOL-SENSITIVE RING FINGER PROTEIN 1"/>
    <property type="match status" value="1"/>
</dbReference>
<dbReference type="SUPFAM" id="SSF57850">
    <property type="entry name" value="RING/U-box"/>
    <property type="match status" value="1"/>
</dbReference>
<dbReference type="GO" id="GO:0008270">
    <property type="term" value="F:zinc ion binding"/>
    <property type="evidence" value="ECO:0007669"/>
    <property type="project" value="UniProtKB-KW"/>
</dbReference>
<sequence>MDGLPDNVRQVLDNERVGGLTSITTRVLSTSPHWGTPESLYALHKPNLVGIVRSLGLRNVQRLRKVSLVNIIWLDIPDAATAEAFDWLDNSSWAPRDYDILRYVLLYFYRNALPQGEIPQLHGDYTFGTLTDFRHTDPRKMKFLFCMQFYFVYKNFPGTVTQFRTICMEAFAHVRSLGYLPSPSVSIRLPRHRRVGPRSVPVERIPAHVVEWIVTMYSKSEEQKECPICLEAIAGEDLRITNCGHCFHKECLGRVVRDVCPTCRTRGL</sequence>
<dbReference type="CDD" id="cd16448">
    <property type="entry name" value="RING-H2"/>
    <property type="match status" value="1"/>
</dbReference>
<protein>
    <recommendedName>
        <fullName evidence="4">RING-type domain-containing protein</fullName>
    </recommendedName>
</protein>
<dbReference type="EMBL" id="MN740841">
    <property type="protein sequence ID" value="QHU14481.1"/>
    <property type="molecule type" value="Genomic_DNA"/>
</dbReference>
<dbReference type="PANTHER" id="PTHR45798">
    <property type="entry name" value="RING-H2 FINGER PROTEIN ATL61-RELATED-RELATED"/>
    <property type="match status" value="1"/>
</dbReference>
<dbReference type="PROSITE" id="PS50089">
    <property type="entry name" value="ZF_RING_2"/>
    <property type="match status" value="1"/>
</dbReference>
<dbReference type="AlphaFoldDB" id="A0A6C0KBC2"/>
<evidence type="ECO:0000313" key="5">
    <source>
        <dbReference type="EMBL" id="QHU14481.1"/>
    </source>
</evidence>
<dbReference type="SMART" id="SM00184">
    <property type="entry name" value="RING"/>
    <property type="match status" value="1"/>
</dbReference>
<organism evidence="5">
    <name type="scientific">viral metagenome</name>
    <dbReference type="NCBI Taxonomy" id="1070528"/>
    <lineage>
        <taxon>unclassified sequences</taxon>
        <taxon>metagenomes</taxon>
        <taxon>organismal metagenomes</taxon>
    </lineage>
</organism>
<dbReference type="InterPro" id="IPR013083">
    <property type="entry name" value="Znf_RING/FYVE/PHD"/>
</dbReference>
<name>A0A6C0KBC2_9ZZZZ</name>
<keyword evidence="3" id="KW-0862">Zinc</keyword>